<keyword evidence="3 4" id="KW-0694">RNA-binding</keyword>
<dbReference type="GO" id="GO:0005829">
    <property type="term" value="C:cytosol"/>
    <property type="evidence" value="ECO:0007669"/>
    <property type="project" value="TreeGrafter"/>
</dbReference>
<keyword evidence="1 4" id="KW-0963">Cytoplasm</keyword>
<evidence type="ECO:0000256" key="1">
    <source>
        <dbReference type="ARBA" id="ARBA00022490"/>
    </source>
</evidence>
<reference evidence="5" key="1">
    <citation type="submission" date="2016-08" db="EMBL/GenBank/DDBJ databases">
        <title>Complete Genome Seqeunce of Paenibacillus sp. BIHB 4019 from tea rhizoplane.</title>
        <authorList>
            <person name="Thakur R."/>
            <person name="Swarnkar M.K."/>
            <person name="Gulati A."/>
        </authorList>
    </citation>
    <scope>NUCLEOTIDE SEQUENCE [LARGE SCALE GENOMIC DNA]</scope>
    <source>
        <strain evidence="5">BIHB4019</strain>
    </source>
</reference>
<organism evidence="5">
    <name type="scientific">Paenibacillus sp. BIHB 4019</name>
    <dbReference type="NCBI Taxonomy" id="1870819"/>
    <lineage>
        <taxon>Bacteria</taxon>
        <taxon>Bacillati</taxon>
        <taxon>Bacillota</taxon>
        <taxon>Bacilli</taxon>
        <taxon>Bacillales</taxon>
        <taxon>Paenibacillaceae</taxon>
        <taxon>Paenibacillus</taxon>
    </lineage>
</organism>
<evidence type="ECO:0000313" key="5">
    <source>
        <dbReference type="EMBL" id="ANY66965.1"/>
    </source>
</evidence>
<sequence length="78" mass="8523">MLVLGRKKGESILIGNNIELSVLEIVGDTIKLGIKAPAEVGILRKELYVSVESMNLTAEQSTISASDLKHQFKKIKKS</sequence>
<comment type="similarity">
    <text evidence="4">Belongs to the CsrA/RsmA family.</text>
</comment>
<keyword evidence="4" id="KW-1005">Bacterial flagellum biogenesis</keyword>
<gene>
    <name evidence="4" type="primary">csrA</name>
    <name evidence="5" type="ORF">BBD42_11155</name>
</gene>
<dbReference type="GO" id="GO:0048027">
    <property type="term" value="F:mRNA 5'-UTR binding"/>
    <property type="evidence" value="ECO:0007669"/>
    <property type="project" value="UniProtKB-UniRule"/>
</dbReference>
<accession>A0A1B2DH18</accession>
<dbReference type="SUPFAM" id="SSF117130">
    <property type="entry name" value="CsrA-like"/>
    <property type="match status" value="1"/>
</dbReference>
<dbReference type="Pfam" id="PF02599">
    <property type="entry name" value="CsrA"/>
    <property type="match status" value="1"/>
</dbReference>
<dbReference type="InterPro" id="IPR036107">
    <property type="entry name" value="CsrA_sf"/>
</dbReference>
<evidence type="ECO:0000256" key="3">
    <source>
        <dbReference type="ARBA" id="ARBA00022884"/>
    </source>
</evidence>
<dbReference type="EMBL" id="CP016808">
    <property type="protein sequence ID" value="ANY66965.1"/>
    <property type="molecule type" value="Genomic_DNA"/>
</dbReference>
<dbReference type="GO" id="GO:0044781">
    <property type="term" value="P:bacterial-type flagellum organization"/>
    <property type="evidence" value="ECO:0007669"/>
    <property type="project" value="UniProtKB-KW"/>
</dbReference>
<dbReference type="GO" id="GO:1902208">
    <property type="term" value="P:regulation of bacterial-type flagellum assembly"/>
    <property type="evidence" value="ECO:0007669"/>
    <property type="project" value="UniProtKB-UniRule"/>
</dbReference>
<protein>
    <recommendedName>
        <fullName evidence="4">Translational regulator CsrA</fullName>
    </recommendedName>
</protein>
<dbReference type="PANTHER" id="PTHR34984:SF1">
    <property type="entry name" value="CARBON STORAGE REGULATOR"/>
    <property type="match status" value="1"/>
</dbReference>
<dbReference type="HAMAP" id="MF_00167">
    <property type="entry name" value="CsrA"/>
    <property type="match status" value="1"/>
</dbReference>
<dbReference type="GO" id="GO:0006109">
    <property type="term" value="P:regulation of carbohydrate metabolic process"/>
    <property type="evidence" value="ECO:0007669"/>
    <property type="project" value="InterPro"/>
</dbReference>
<dbReference type="PANTHER" id="PTHR34984">
    <property type="entry name" value="CARBON STORAGE REGULATOR"/>
    <property type="match status" value="1"/>
</dbReference>
<dbReference type="RefSeq" id="WP_099518236.1">
    <property type="nucleotide sequence ID" value="NZ_CP016808.1"/>
</dbReference>
<dbReference type="InterPro" id="IPR003751">
    <property type="entry name" value="CsrA"/>
</dbReference>
<comment type="subcellular location">
    <subcellularLocation>
        <location evidence="4">Cytoplasm</location>
    </subcellularLocation>
</comment>
<name>A0A1B2DH18_9BACL</name>
<evidence type="ECO:0000256" key="2">
    <source>
        <dbReference type="ARBA" id="ARBA00022845"/>
    </source>
</evidence>
<dbReference type="GO" id="GO:0045947">
    <property type="term" value="P:negative regulation of translational initiation"/>
    <property type="evidence" value="ECO:0007669"/>
    <property type="project" value="UniProtKB-UniRule"/>
</dbReference>
<dbReference type="GO" id="GO:0006402">
    <property type="term" value="P:mRNA catabolic process"/>
    <property type="evidence" value="ECO:0007669"/>
    <property type="project" value="InterPro"/>
</dbReference>
<keyword evidence="4" id="KW-0678">Repressor</keyword>
<comment type="function">
    <text evidence="4">A translational regulator that binds mRNA to regulate translation initiation and/or mRNA stability. Usually binds in the 5'-UTR at or near the Shine-Dalgarno sequence preventing ribosome-binding, thus repressing translation. Its main target seems to be the major flagellin gene, while its function is anatagonized by FliW.</text>
</comment>
<dbReference type="Gene3D" id="2.60.40.4380">
    <property type="entry name" value="Translational regulator CsrA"/>
    <property type="match status" value="1"/>
</dbReference>
<dbReference type="AlphaFoldDB" id="A0A1B2DH18"/>
<keyword evidence="2 4" id="KW-0810">Translation regulation</keyword>
<comment type="subunit">
    <text evidence="4">Homodimer; the beta-strands of each monomer intercalate to form a hydrophobic core, while the alpha-helices form wings that extend away from the core.</text>
</comment>
<proteinExistence type="inferred from homology"/>
<evidence type="ECO:0000256" key="4">
    <source>
        <dbReference type="HAMAP-Rule" id="MF_00167"/>
    </source>
</evidence>